<dbReference type="Gene3D" id="3.30.160.660">
    <property type="match status" value="1"/>
</dbReference>
<dbReference type="AlphaFoldDB" id="A0AAU2K052"/>
<dbReference type="Gene3D" id="3.40.50.720">
    <property type="entry name" value="NAD(P)-binding Rossmann-like Domain"/>
    <property type="match status" value="1"/>
</dbReference>
<dbReference type="Gene3D" id="3.30.40.250">
    <property type="match status" value="1"/>
</dbReference>
<accession>A0AAU2K052</accession>
<dbReference type="NCBIfam" id="TIGR03882">
    <property type="entry name" value="cyclo_dehyd_2"/>
    <property type="match status" value="1"/>
</dbReference>
<proteinExistence type="predicted"/>
<dbReference type="Pfam" id="PF02624">
    <property type="entry name" value="YcaO"/>
    <property type="match status" value="1"/>
</dbReference>
<dbReference type="InterPro" id="IPR027624">
    <property type="entry name" value="TOMM_cyclo_SagD"/>
</dbReference>
<dbReference type="EMBL" id="CP108264">
    <property type="protein sequence ID" value="WTU77944.1"/>
    <property type="molecule type" value="Genomic_DNA"/>
</dbReference>
<organism evidence="2">
    <name type="scientific">Streptomyces sp. NBC_00049</name>
    <dbReference type="NCBI Taxonomy" id="2903617"/>
    <lineage>
        <taxon>Bacteria</taxon>
        <taxon>Bacillati</taxon>
        <taxon>Actinomycetota</taxon>
        <taxon>Actinomycetes</taxon>
        <taxon>Kitasatosporales</taxon>
        <taxon>Streptomycetaceae</taxon>
        <taxon>Streptomyces</taxon>
    </lineage>
</organism>
<evidence type="ECO:0000313" key="2">
    <source>
        <dbReference type="EMBL" id="WTU77944.1"/>
    </source>
</evidence>
<dbReference type="Gene3D" id="3.30.1330.230">
    <property type="match status" value="1"/>
</dbReference>
<gene>
    <name evidence="2" type="ORF">OG327_34150</name>
</gene>
<dbReference type="PROSITE" id="PS51664">
    <property type="entry name" value="YCAO"/>
    <property type="match status" value="1"/>
</dbReference>
<dbReference type="InterPro" id="IPR022291">
    <property type="entry name" value="Bacteriocin_synth_cyclodeHase"/>
</dbReference>
<feature type="domain" description="YcaO" evidence="1">
    <location>
        <begin position="274"/>
        <end position="663"/>
    </location>
</feature>
<reference evidence="2" key="1">
    <citation type="submission" date="2022-10" db="EMBL/GenBank/DDBJ databases">
        <title>The complete genomes of actinobacterial strains from the NBC collection.</title>
        <authorList>
            <person name="Joergensen T.S."/>
            <person name="Alvarez Arevalo M."/>
            <person name="Sterndorff E.B."/>
            <person name="Faurdal D."/>
            <person name="Vuksanovic O."/>
            <person name="Mourched A.-S."/>
            <person name="Charusanti P."/>
            <person name="Shaw S."/>
            <person name="Blin K."/>
            <person name="Weber T."/>
        </authorList>
    </citation>
    <scope>NUCLEOTIDE SEQUENCE</scope>
    <source>
        <strain evidence="2">NBC_00049</strain>
    </source>
</reference>
<dbReference type="NCBIfam" id="TIGR03604">
    <property type="entry name" value="TOMM_cyclo_SagD"/>
    <property type="match status" value="1"/>
</dbReference>
<evidence type="ECO:0000259" key="1">
    <source>
        <dbReference type="PROSITE" id="PS51664"/>
    </source>
</evidence>
<sequence>MTTEPLTAGPELADALGPDAAARLTALLDRALRALGGPRTTLSALGLGDAFTRPVPAPGTGDGAAVPVHLYGHHAVVGAPGGCARCLERRWQAVRSVALRDALELGGGTRATGDWPYAHAFAAGALAALVTAAAAPRPGGQVSGGALGSGAPVPGAPVSGGPFPEVRLLDLRTGSVRRYPLVPDPECPACGTPGEDTAEAAVVEPAPAPKYRPGVFRTRPVESYGIDVAAFANPLCGALGPSLVQDVSSTSTSATIGCFSMRSGAYLRETFWGGHTNSFASSARVGVLEGLERYAGMRARSRTTSVTGSLKQFGADAVDPREVGLYSEAFHRDNPRVRPFDPDREIAWVWGWSLRDRVPRLVPEILTYYHAPGLENRFVQESSNGCASGGSAAEAVYFGLMEVVERDAFLLAWYGRQPLPEIDPASSSRPSTRAMTDRLAMYGYRARFFDTRITFPIPVVTAVAERFDGGPGRMCFGAGAGLDPESALDSALCEIATDAVNLPGRTERDEARLRAMAADFGLVTALHDHPLVYGIPEMGRHADFLLRSRGDERPRTVAALGWPDEVWGPAGSDDVRTDLERCVAAVTAEGFDVVVVDQTMPEQRALGLHTVSVLVPGLLPIDFGWSRQRALGMPRMRTALFTAGLRERPLEPSDLNPAPHPFP</sequence>
<protein>
    <submittedName>
        <fullName evidence="2">TOMM leader peptide-binding protein</fullName>
    </submittedName>
</protein>
<name>A0AAU2K052_9ACTN</name>
<dbReference type="PANTHER" id="PTHR37809:SF1">
    <property type="entry name" value="RIBOSOMAL PROTEIN S12 METHYLTHIOTRANSFERASE ACCESSORY FACTOR YCAO"/>
    <property type="match status" value="1"/>
</dbReference>
<dbReference type="PANTHER" id="PTHR37809">
    <property type="entry name" value="RIBOSOMAL PROTEIN S12 METHYLTHIOTRANSFERASE ACCESSORY FACTOR YCAO"/>
    <property type="match status" value="1"/>
</dbReference>
<dbReference type="InterPro" id="IPR003776">
    <property type="entry name" value="YcaO-like_dom"/>
</dbReference>